<keyword evidence="4" id="KW-0812">Transmembrane</keyword>
<dbReference type="EMBL" id="LKHP01000011">
    <property type="protein sequence ID" value="KRQ86368.1"/>
    <property type="molecule type" value="Genomic_DNA"/>
</dbReference>
<dbReference type="STRING" id="908809.ABG79_01880"/>
<dbReference type="GO" id="GO:0030246">
    <property type="term" value="F:carbohydrate binding"/>
    <property type="evidence" value="ECO:0007669"/>
    <property type="project" value="UniProtKB-ARBA"/>
</dbReference>
<dbReference type="Gene3D" id="3.40.50.2300">
    <property type="match status" value="2"/>
</dbReference>
<keyword evidence="4" id="KW-1133">Transmembrane helix</keyword>
<comment type="subcellular location">
    <subcellularLocation>
        <location evidence="1">Cell envelope</location>
    </subcellularLocation>
</comment>
<keyword evidence="3" id="KW-0732">Signal</keyword>
<organism evidence="6 7">
    <name type="scientific">Caloramator mitchellensis</name>
    <dbReference type="NCBI Taxonomy" id="908809"/>
    <lineage>
        <taxon>Bacteria</taxon>
        <taxon>Bacillati</taxon>
        <taxon>Bacillota</taxon>
        <taxon>Clostridia</taxon>
        <taxon>Eubacteriales</taxon>
        <taxon>Clostridiaceae</taxon>
        <taxon>Caloramator</taxon>
    </lineage>
</organism>
<evidence type="ECO:0000256" key="2">
    <source>
        <dbReference type="ARBA" id="ARBA00007639"/>
    </source>
</evidence>
<evidence type="ECO:0000313" key="7">
    <source>
        <dbReference type="Proteomes" id="UP000052015"/>
    </source>
</evidence>
<feature type="domain" description="Periplasmic binding protein" evidence="5">
    <location>
        <begin position="45"/>
        <end position="302"/>
    </location>
</feature>
<proteinExistence type="inferred from homology"/>
<evidence type="ECO:0000256" key="3">
    <source>
        <dbReference type="ARBA" id="ARBA00022729"/>
    </source>
</evidence>
<keyword evidence="7" id="KW-1185">Reference proteome</keyword>
<dbReference type="InterPro" id="IPR025997">
    <property type="entry name" value="SBP_2_dom"/>
</dbReference>
<dbReference type="OrthoDB" id="569491at2"/>
<feature type="transmembrane region" description="Helical" evidence="4">
    <location>
        <begin position="12"/>
        <end position="29"/>
    </location>
</feature>
<dbReference type="Proteomes" id="UP000052015">
    <property type="component" value="Unassembled WGS sequence"/>
</dbReference>
<dbReference type="GO" id="GO:0030313">
    <property type="term" value="C:cell envelope"/>
    <property type="evidence" value="ECO:0007669"/>
    <property type="project" value="UniProtKB-SubCell"/>
</dbReference>
<dbReference type="PANTHER" id="PTHR46847">
    <property type="entry name" value="D-ALLOSE-BINDING PERIPLASMIC PROTEIN-RELATED"/>
    <property type="match status" value="1"/>
</dbReference>
<dbReference type="InterPro" id="IPR028082">
    <property type="entry name" value="Peripla_BP_I"/>
</dbReference>
<accession>A0A0R3JS93</accession>
<comment type="caution">
    <text evidence="6">The sequence shown here is derived from an EMBL/GenBank/DDBJ whole genome shotgun (WGS) entry which is preliminary data.</text>
</comment>
<evidence type="ECO:0000313" key="6">
    <source>
        <dbReference type="EMBL" id="KRQ86368.1"/>
    </source>
</evidence>
<evidence type="ECO:0000256" key="1">
    <source>
        <dbReference type="ARBA" id="ARBA00004196"/>
    </source>
</evidence>
<dbReference type="PANTHER" id="PTHR46847:SF1">
    <property type="entry name" value="D-ALLOSE-BINDING PERIPLASMIC PROTEIN-RELATED"/>
    <property type="match status" value="1"/>
</dbReference>
<dbReference type="RefSeq" id="WP_057979200.1">
    <property type="nucleotide sequence ID" value="NZ_LKHP01000011.1"/>
</dbReference>
<dbReference type="SUPFAM" id="SSF53822">
    <property type="entry name" value="Periplasmic binding protein-like I"/>
    <property type="match status" value="1"/>
</dbReference>
<sequence length="345" mass="38960">MNILRYLYRQAILILSILVILSGVALLLLDDRSIISTVSKPQFHFYFIVQNSVDPFWKEVIKGAEVAAKDYNVVIEFCAPRFNDRNEELKYIDIATLSRVDGIITHAVGTEDFTNAIDRAYYKGIPVITFENDANKSKRYAFAGTNSYEIGKRAAELLIKATNGRGNVAIITNSDSNQDIIENNLKMNGFFSTLKDYKDIKIVKTYTSKMGILSSEEITQKIIESDENINAIFTVSSADTLGAAQLIVDRNKVGEIILIGYGSSEEITRYIEKEIIYGTVASDPYKMGYDSVKTLYNIKRGNSVPTFIDTEIKVITKDGLDEFKSLEEMRKNILKREKSYEQGDF</sequence>
<dbReference type="Pfam" id="PF13407">
    <property type="entry name" value="Peripla_BP_4"/>
    <property type="match status" value="1"/>
</dbReference>
<protein>
    <submittedName>
        <fullName evidence="6">D-allose-binding periplasmic protein</fullName>
    </submittedName>
</protein>
<evidence type="ECO:0000259" key="5">
    <source>
        <dbReference type="Pfam" id="PF13407"/>
    </source>
</evidence>
<evidence type="ECO:0000256" key="4">
    <source>
        <dbReference type="SAM" id="Phobius"/>
    </source>
</evidence>
<keyword evidence="4" id="KW-0472">Membrane</keyword>
<reference evidence="6 7" key="1">
    <citation type="submission" date="2015-09" db="EMBL/GenBank/DDBJ databases">
        <title>Draft genome sequence of a Caloramator mitchellensis, a moderate thermophile from the Great Artesian Basin of Australia.</title>
        <authorList>
            <person name="Patel B.K."/>
        </authorList>
    </citation>
    <scope>NUCLEOTIDE SEQUENCE [LARGE SCALE GENOMIC DNA]</scope>
    <source>
        <strain evidence="6 7">VF08</strain>
    </source>
</reference>
<gene>
    <name evidence="6" type="primary">alsB</name>
    <name evidence="6" type="ORF">ABG79_01880</name>
</gene>
<name>A0A0R3JS93_CALMK</name>
<comment type="similarity">
    <text evidence="2">Belongs to the bacterial solute-binding protein 2 family.</text>
</comment>
<dbReference type="AlphaFoldDB" id="A0A0R3JS93"/>